<comment type="caution">
    <text evidence="1">The sequence shown here is derived from an EMBL/GenBank/DDBJ whole genome shotgun (WGS) entry which is preliminary data.</text>
</comment>
<sequence>MKHFLLSCCLLLGFVLGVTILPPFPDLAATARPRRLARPAPLTDTVYVCQGAHARLYHCSPTCAQLTRCGHPVQMLEAAQAKRWGQWACQQCLIRLV</sequence>
<protein>
    <submittedName>
        <fullName evidence="1">Uncharacterized protein</fullName>
    </submittedName>
</protein>
<dbReference type="RefSeq" id="WP_144851969.1">
    <property type="nucleotide sequence ID" value="NZ_VMRJ01000006.1"/>
</dbReference>
<evidence type="ECO:0000313" key="1">
    <source>
        <dbReference type="EMBL" id="TVT37738.1"/>
    </source>
</evidence>
<reference evidence="1 2" key="1">
    <citation type="submission" date="2019-07" db="EMBL/GenBank/DDBJ databases">
        <title>Hymenobacter sp. straun FUR1 Genome sequencing and assembly.</title>
        <authorList>
            <person name="Chhetri G."/>
        </authorList>
    </citation>
    <scope>NUCLEOTIDE SEQUENCE [LARGE SCALE GENOMIC DNA]</scope>
    <source>
        <strain evidence="1 2">Fur1</strain>
    </source>
</reference>
<dbReference type="AlphaFoldDB" id="A0A558BMK2"/>
<gene>
    <name evidence="1" type="ORF">FNT36_21435</name>
</gene>
<organism evidence="1 2">
    <name type="scientific">Hymenobacter setariae</name>
    <dbReference type="NCBI Taxonomy" id="2594794"/>
    <lineage>
        <taxon>Bacteria</taxon>
        <taxon>Pseudomonadati</taxon>
        <taxon>Bacteroidota</taxon>
        <taxon>Cytophagia</taxon>
        <taxon>Cytophagales</taxon>
        <taxon>Hymenobacteraceae</taxon>
        <taxon>Hymenobacter</taxon>
    </lineage>
</organism>
<dbReference type="Proteomes" id="UP000317624">
    <property type="component" value="Unassembled WGS sequence"/>
</dbReference>
<accession>A0A558BMK2</accession>
<keyword evidence="2" id="KW-1185">Reference proteome</keyword>
<evidence type="ECO:0000313" key="2">
    <source>
        <dbReference type="Proteomes" id="UP000317624"/>
    </source>
</evidence>
<name>A0A558BMK2_9BACT</name>
<proteinExistence type="predicted"/>
<dbReference type="EMBL" id="VMRJ01000006">
    <property type="protein sequence ID" value="TVT37738.1"/>
    <property type="molecule type" value="Genomic_DNA"/>
</dbReference>